<comment type="caution">
    <text evidence="2">The sequence shown here is derived from an EMBL/GenBank/DDBJ whole genome shotgun (WGS) entry which is preliminary data.</text>
</comment>
<dbReference type="HOGENOM" id="CLU_3099983_0_0_9"/>
<evidence type="ECO:0000313" key="2">
    <source>
        <dbReference type="EMBL" id="EEW52906.1"/>
    </source>
</evidence>
<feature type="compositionally biased region" description="Basic and acidic residues" evidence="1">
    <location>
        <begin position="26"/>
        <end position="40"/>
    </location>
</feature>
<dbReference type="AlphaFoldDB" id="C8P9D9"/>
<feature type="compositionally biased region" description="Basic residues" evidence="1">
    <location>
        <begin position="1"/>
        <end position="11"/>
    </location>
</feature>
<dbReference type="EMBL" id="ACLL01000055">
    <property type="protein sequence ID" value="EEW52906.1"/>
    <property type="molecule type" value="Genomic_DNA"/>
</dbReference>
<protein>
    <submittedName>
        <fullName evidence="2">Uncharacterized protein</fullName>
    </submittedName>
</protein>
<reference evidence="2 3" key="1">
    <citation type="submission" date="2009-09" db="EMBL/GenBank/DDBJ databases">
        <authorList>
            <person name="Qin X."/>
            <person name="Bachman B."/>
            <person name="Battles P."/>
            <person name="Bell A."/>
            <person name="Bess C."/>
            <person name="Bickham C."/>
            <person name="Chaboub L."/>
            <person name="Chen D."/>
            <person name="Coyle M."/>
            <person name="Deiros D.R."/>
            <person name="Dinh H."/>
            <person name="Forbes L."/>
            <person name="Fowler G."/>
            <person name="Francisco L."/>
            <person name="Fu Q."/>
            <person name="Gubbala S."/>
            <person name="Hale W."/>
            <person name="Han Y."/>
            <person name="Hemphill L."/>
            <person name="Highlander S.K."/>
            <person name="Hirani K."/>
            <person name="Hogues M."/>
            <person name="Jackson L."/>
            <person name="Jakkamsetti A."/>
            <person name="Javaid M."/>
            <person name="Jiang H."/>
            <person name="Korchina V."/>
            <person name="Kovar C."/>
            <person name="Lara F."/>
            <person name="Lee S."/>
            <person name="Mata R."/>
            <person name="Mathew T."/>
            <person name="Moen C."/>
            <person name="Morales K."/>
            <person name="Munidasa M."/>
            <person name="Nazareth L."/>
            <person name="Ngo R."/>
            <person name="Nguyen L."/>
            <person name="Okwuonu G."/>
            <person name="Ongeri F."/>
            <person name="Patil S."/>
            <person name="Petrosino J."/>
            <person name="Pham C."/>
            <person name="Pham P."/>
            <person name="Pu L.-L."/>
            <person name="Puazo M."/>
            <person name="Raj R."/>
            <person name="Reid J."/>
            <person name="Rouhana J."/>
            <person name="Saada N."/>
            <person name="Shang Y."/>
            <person name="Simmons D."/>
            <person name="Thornton R."/>
            <person name="Warren J."/>
            <person name="Weissenberger G."/>
            <person name="Zhang J."/>
            <person name="Zhang L."/>
            <person name="Zhou C."/>
            <person name="Zhu D."/>
            <person name="Muzny D."/>
            <person name="Worley K."/>
            <person name="Gibbs R."/>
        </authorList>
    </citation>
    <scope>NUCLEOTIDE SEQUENCE [LARGE SCALE GENOMIC DNA]</scope>
    <source>
        <strain evidence="2 3">DSM 16041</strain>
    </source>
</reference>
<dbReference type="Proteomes" id="UP000003675">
    <property type="component" value="Unassembled WGS sequence"/>
</dbReference>
<proteinExistence type="predicted"/>
<evidence type="ECO:0000256" key="1">
    <source>
        <dbReference type="SAM" id="MobiDB-lite"/>
    </source>
</evidence>
<sequence length="51" mass="6028">MNKLHHFHPTRLPKFEQQRKSPHRSSKAERWRPSSTRGREPFSSPLASKSC</sequence>
<name>C8P9D9_9LACO</name>
<accession>C8P9D9</accession>
<feature type="region of interest" description="Disordered" evidence="1">
    <location>
        <begin position="1"/>
        <end position="51"/>
    </location>
</feature>
<organism evidence="2 3">
    <name type="scientific">Limosilactobacillus antri DSM 16041</name>
    <dbReference type="NCBI Taxonomy" id="525309"/>
    <lineage>
        <taxon>Bacteria</taxon>
        <taxon>Bacillati</taxon>
        <taxon>Bacillota</taxon>
        <taxon>Bacilli</taxon>
        <taxon>Lactobacillales</taxon>
        <taxon>Lactobacillaceae</taxon>
        <taxon>Limosilactobacillus</taxon>
    </lineage>
</organism>
<gene>
    <name evidence="2" type="ORF">HMPREF0494_1933</name>
</gene>
<evidence type="ECO:0000313" key="3">
    <source>
        <dbReference type="Proteomes" id="UP000003675"/>
    </source>
</evidence>